<dbReference type="OMA" id="CKPSHGH"/>
<dbReference type="GeneTree" id="ENSGT00940000155890"/>
<dbReference type="PRINTS" id="PR01981">
    <property type="entry name" value="IGFBPFAMILY5"/>
</dbReference>
<dbReference type="Gene3D" id="4.10.800.10">
    <property type="entry name" value="Thyroglobulin type-1"/>
    <property type="match status" value="1"/>
</dbReference>
<dbReference type="InterPro" id="IPR012213">
    <property type="entry name" value="IGFBP-5"/>
</dbReference>
<dbReference type="PANTHER" id="PTHR11551">
    <property type="entry name" value="INSULIN-LIKE GROWTH FACTOR BINDING PROTEIN"/>
    <property type="match status" value="1"/>
</dbReference>
<comment type="function">
    <text evidence="4">Multifunctional protein that plays a critical role in regulating the availability of IGFs to their receptors and thereby regulates IGF-mediated cellular processes including proliferation, differentiation, and apoptosis in a cell-type specific manner. Increases the cell proliferation of osteoblasts, intestinal smooth muscle cells and neuroblastoma cells. Enhances adhesion and survival of epithelial cells but decreases adhesion of mesenchymal cells. Once secreted, acts as a major mediator of mTORC1-dependent feedback inhibition of IGF1 signaling. Also plays a role in the induction of extracellular matrix (ECM) production and deposition independently of its nuclear translocation and binding to IGFs. Acts itself as a growth factor that can act independently of IGFs to regulate bone formation. Acts as a ligand for the ROR1 receptor which triggers formation of ROR1/HER2 heterodimer to enhance CREB oncogenic signaling.</text>
</comment>
<reference evidence="7" key="2">
    <citation type="submission" date="2025-08" db="UniProtKB">
        <authorList>
            <consortium name="Ensembl"/>
        </authorList>
    </citation>
    <scope>IDENTIFICATION</scope>
    <source>
        <strain evidence="7">Thoroughbred</strain>
    </source>
</reference>
<comment type="caution">
    <text evidence="5">Lacks conserved residue(s) required for the propagation of feature annotation.</text>
</comment>
<sequence>VEASLQELNASTRMVPGAVYPPHCDHKGFYERKQCKPSHGHKRGICWFMDKYRMKLPGMEYVAGDFQCHTFDSGNIE</sequence>
<dbReference type="InterPro" id="IPR036857">
    <property type="entry name" value="Thyroglobulin_1_sf"/>
</dbReference>
<keyword evidence="8" id="KW-1185">Reference proteome</keyword>
<dbReference type="InterPro" id="IPR000716">
    <property type="entry name" value="Thyroglobulin_1"/>
</dbReference>
<evidence type="ECO:0000256" key="1">
    <source>
        <dbReference type="ARBA" id="ARBA00022729"/>
    </source>
</evidence>
<dbReference type="CDD" id="cd00191">
    <property type="entry name" value="TY"/>
    <property type="match status" value="1"/>
</dbReference>
<dbReference type="AlphaFoldDB" id="A0A3Q2H9S8"/>
<evidence type="ECO:0000256" key="3">
    <source>
        <dbReference type="ARBA" id="ARBA00046430"/>
    </source>
</evidence>
<comment type="subunit">
    <text evidence="3">Interacts with IGF1; this interaction enhances the growth stimulatory effects of IGF1 on fibroblasts. Interacts with CAV1; this interaction allows trafficking of IGFBP5 from the plasma membrane to the nucleus. Interacts with NCL; this interaction is necessary for IGFBP5 localization to the nucleus.</text>
</comment>
<dbReference type="SMR" id="A0A3Q2H9S8"/>
<keyword evidence="2" id="KW-1015">Disulfide bond</keyword>
<name>A0A3Q2H9S8_HORSE</name>
<reference evidence="7" key="3">
    <citation type="submission" date="2025-09" db="UniProtKB">
        <authorList>
            <consortium name="Ensembl"/>
        </authorList>
    </citation>
    <scope>IDENTIFICATION</scope>
    <source>
        <strain evidence="7">Thoroughbred</strain>
    </source>
</reference>
<evidence type="ECO:0000313" key="7">
    <source>
        <dbReference type="Ensembl" id="ENSECAP00000030335.1"/>
    </source>
</evidence>
<protein>
    <recommendedName>
        <fullName evidence="6">Thyroglobulin type-1 domain-containing protein</fullName>
    </recommendedName>
</protein>
<evidence type="ECO:0000256" key="4">
    <source>
        <dbReference type="ARBA" id="ARBA00054247"/>
    </source>
</evidence>
<accession>A0A3Q2H9S8</accession>
<dbReference type="PROSITE" id="PS51162">
    <property type="entry name" value="THYROGLOBULIN_1_2"/>
    <property type="match status" value="1"/>
</dbReference>
<evidence type="ECO:0000256" key="5">
    <source>
        <dbReference type="PROSITE-ProRule" id="PRU00500"/>
    </source>
</evidence>
<dbReference type="InParanoid" id="A0A3Q2H9S8"/>
<dbReference type="PANTHER" id="PTHR11551:SF4">
    <property type="entry name" value="INSULIN-LIKE GROWTH FACTOR-BINDING PROTEIN 5"/>
    <property type="match status" value="1"/>
</dbReference>
<dbReference type="SUPFAM" id="SSF57610">
    <property type="entry name" value="Thyroglobulin type-1 domain"/>
    <property type="match status" value="1"/>
</dbReference>
<organism evidence="7 8">
    <name type="scientific">Equus caballus</name>
    <name type="common">Horse</name>
    <dbReference type="NCBI Taxonomy" id="9796"/>
    <lineage>
        <taxon>Eukaryota</taxon>
        <taxon>Metazoa</taxon>
        <taxon>Chordata</taxon>
        <taxon>Craniata</taxon>
        <taxon>Vertebrata</taxon>
        <taxon>Euteleostomi</taxon>
        <taxon>Mammalia</taxon>
        <taxon>Eutheria</taxon>
        <taxon>Laurasiatheria</taxon>
        <taxon>Perissodactyla</taxon>
        <taxon>Equidae</taxon>
        <taxon>Equus</taxon>
    </lineage>
</organism>
<feature type="domain" description="Thyroglobulin type-1" evidence="6">
    <location>
        <begin position="1"/>
        <end position="68"/>
    </location>
</feature>
<dbReference type="GO" id="GO:0005576">
    <property type="term" value="C:extracellular region"/>
    <property type="evidence" value="ECO:0007669"/>
    <property type="project" value="InterPro"/>
</dbReference>
<dbReference type="GO" id="GO:0005520">
    <property type="term" value="F:insulin-like growth factor binding"/>
    <property type="evidence" value="ECO:0007669"/>
    <property type="project" value="InterPro"/>
</dbReference>
<evidence type="ECO:0000256" key="2">
    <source>
        <dbReference type="ARBA" id="ARBA00023157"/>
    </source>
</evidence>
<dbReference type="PaxDb" id="9796-ENSECAP00000030335"/>
<proteinExistence type="predicted"/>
<evidence type="ECO:0000313" key="8">
    <source>
        <dbReference type="Proteomes" id="UP000002281"/>
    </source>
</evidence>
<dbReference type="SMART" id="SM00211">
    <property type="entry name" value="TY"/>
    <property type="match status" value="1"/>
</dbReference>
<dbReference type="STRING" id="9796.ENSECAP00000030335"/>
<dbReference type="Pfam" id="PF00086">
    <property type="entry name" value="Thyroglobulin_1"/>
    <property type="match status" value="1"/>
</dbReference>
<keyword evidence="1" id="KW-0732">Signal</keyword>
<dbReference type="Proteomes" id="UP000002281">
    <property type="component" value="Chromosome X"/>
</dbReference>
<dbReference type="Ensembl" id="ENSECAT00000030620.1">
    <property type="protein sequence ID" value="ENSECAP00000030335.1"/>
    <property type="gene ID" value="ENSECAG00000040049.1"/>
</dbReference>
<reference evidence="7 8" key="1">
    <citation type="journal article" date="2009" name="Science">
        <title>Genome sequence, comparative analysis, and population genetics of the domestic horse.</title>
        <authorList>
            <consortium name="Broad Institute Genome Sequencing Platform"/>
            <consortium name="Broad Institute Whole Genome Assembly Team"/>
            <person name="Wade C.M."/>
            <person name="Giulotto E."/>
            <person name="Sigurdsson S."/>
            <person name="Zoli M."/>
            <person name="Gnerre S."/>
            <person name="Imsland F."/>
            <person name="Lear T.L."/>
            <person name="Adelson D.L."/>
            <person name="Bailey E."/>
            <person name="Bellone R.R."/>
            <person name="Bloecker H."/>
            <person name="Distl O."/>
            <person name="Edgar R.C."/>
            <person name="Garber M."/>
            <person name="Leeb T."/>
            <person name="Mauceli E."/>
            <person name="MacLeod J.N."/>
            <person name="Penedo M.C.T."/>
            <person name="Raison J.M."/>
            <person name="Sharpe T."/>
            <person name="Vogel J."/>
            <person name="Andersson L."/>
            <person name="Antczak D.F."/>
            <person name="Biagi T."/>
            <person name="Binns M.M."/>
            <person name="Chowdhary B.P."/>
            <person name="Coleman S.J."/>
            <person name="Della Valle G."/>
            <person name="Fryc S."/>
            <person name="Guerin G."/>
            <person name="Hasegawa T."/>
            <person name="Hill E.W."/>
            <person name="Jurka J."/>
            <person name="Kiialainen A."/>
            <person name="Lindgren G."/>
            <person name="Liu J."/>
            <person name="Magnani E."/>
            <person name="Mickelson J.R."/>
            <person name="Murray J."/>
            <person name="Nergadze S.G."/>
            <person name="Onofrio R."/>
            <person name="Pedroni S."/>
            <person name="Piras M.F."/>
            <person name="Raudsepp T."/>
            <person name="Rocchi M."/>
            <person name="Roeed K.H."/>
            <person name="Ryder O.A."/>
            <person name="Searle S."/>
            <person name="Skow L."/>
            <person name="Swinburne J.E."/>
            <person name="Syvaenen A.C."/>
            <person name="Tozaki T."/>
            <person name="Valberg S.J."/>
            <person name="Vaudin M."/>
            <person name="White J.R."/>
            <person name="Zody M.C."/>
            <person name="Lander E.S."/>
            <person name="Lindblad-Toh K."/>
        </authorList>
    </citation>
    <scope>NUCLEOTIDE SEQUENCE [LARGE SCALE GENOMIC DNA]</scope>
    <source>
        <strain evidence="7 8">Thoroughbred</strain>
    </source>
</reference>
<evidence type="ECO:0000259" key="6">
    <source>
        <dbReference type="PROSITE" id="PS51162"/>
    </source>
</evidence>